<name>A0A0A9GM24_ARUDO</name>
<dbReference type="EMBL" id="GBRH01171746">
    <property type="protein sequence ID" value="JAE26150.1"/>
    <property type="molecule type" value="Transcribed_RNA"/>
</dbReference>
<accession>A0A0A9GM24</accession>
<evidence type="ECO:0000313" key="1">
    <source>
        <dbReference type="EMBL" id="JAE26150.1"/>
    </source>
</evidence>
<sequence>MCPKCSYYCFAKDYHMDNLQTLCYNYFRMI</sequence>
<protein>
    <submittedName>
        <fullName evidence="1">Uncharacterized protein</fullName>
    </submittedName>
</protein>
<proteinExistence type="predicted"/>
<organism evidence="1">
    <name type="scientific">Arundo donax</name>
    <name type="common">Giant reed</name>
    <name type="synonym">Donax arundinaceus</name>
    <dbReference type="NCBI Taxonomy" id="35708"/>
    <lineage>
        <taxon>Eukaryota</taxon>
        <taxon>Viridiplantae</taxon>
        <taxon>Streptophyta</taxon>
        <taxon>Embryophyta</taxon>
        <taxon>Tracheophyta</taxon>
        <taxon>Spermatophyta</taxon>
        <taxon>Magnoliopsida</taxon>
        <taxon>Liliopsida</taxon>
        <taxon>Poales</taxon>
        <taxon>Poaceae</taxon>
        <taxon>PACMAD clade</taxon>
        <taxon>Arundinoideae</taxon>
        <taxon>Arundineae</taxon>
        <taxon>Arundo</taxon>
    </lineage>
</organism>
<reference evidence="1" key="1">
    <citation type="submission" date="2014-09" db="EMBL/GenBank/DDBJ databases">
        <authorList>
            <person name="Magalhaes I.L.F."/>
            <person name="Oliveira U."/>
            <person name="Santos F.R."/>
            <person name="Vidigal T.H.D.A."/>
            <person name="Brescovit A.D."/>
            <person name="Santos A.J."/>
        </authorList>
    </citation>
    <scope>NUCLEOTIDE SEQUENCE</scope>
    <source>
        <tissue evidence="1">Shoot tissue taken approximately 20 cm above the soil surface</tissue>
    </source>
</reference>
<dbReference type="AlphaFoldDB" id="A0A0A9GM24"/>
<reference evidence="1" key="2">
    <citation type="journal article" date="2015" name="Data Brief">
        <title>Shoot transcriptome of the giant reed, Arundo donax.</title>
        <authorList>
            <person name="Barrero R.A."/>
            <person name="Guerrero F.D."/>
            <person name="Moolhuijzen P."/>
            <person name="Goolsby J.A."/>
            <person name="Tidwell J."/>
            <person name="Bellgard S.E."/>
            <person name="Bellgard M.I."/>
        </authorList>
    </citation>
    <scope>NUCLEOTIDE SEQUENCE</scope>
    <source>
        <tissue evidence="1">Shoot tissue taken approximately 20 cm above the soil surface</tissue>
    </source>
</reference>